<dbReference type="Proteomes" id="UP001227192">
    <property type="component" value="Unassembled WGS sequence"/>
</dbReference>
<accession>A0AAI9T5K4</accession>
<protein>
    <submittedName>
        <fullName evidence="2">Uncharacterized protein</fullName>
    </submittedName>
</protein>
<feature type="compositionally biased region" description="Polar residues" evidence="1">
    <location>
        <begin position="33"/>
        <end position="48"/>
    </location>
</feature>
<reference evidence="2" key="2">
    <citation type="journal article" date="2016" name="Fungal Biol.">
        <title>Ochratoxin A production by Penicillium thymicola.</title>
        <authorList>
            <person name="Nguyen H.D.T."/>
            <person name="McMullin D.R."/>
            <person name="Ponomareva E."/>
            <person name="Riley R."/>
            <person name="Pomraning K.R."/>
            <person name="Baker S.E."/>
            <person name="Seifert K.A."/>
        </authorList>
    </citation>
    <scope>NUCLEOTIDE SEQUENCE</scope>
    <source>
        <strain evidence="2">DAOM 180753</strain>
    </source>
</reference>
<evidence type="ECO:0000313" key="2">
    <source>
        <dbReference type="EMBL" id="KAJ9480729.1"/>
    </source>
</evidence>
<evidence type="ECO:0000313" key="3">
    <source>
        <dbReference type="Proteomes" id="UP001227192"/>
    </source>
</evidence>
<dbReference type="AlphaFoldDB" id="A0AAI9T5K4"/>
<feature type="region of interest" description="Disordered" evidence="1">
    <location>
        <begin position="21"/>
        <end position="48"/>
    </location>
</feature>
<evidence type="ECO:0000256" key="1">
    <source>
        <dbReference type="SAM" id="MobiDB-lite"/>
    </source>
</evidence>
<organism evidence="2 3">
    <name type="scientific">Penicillium thymicola</name>
    <dbReference type="NCBI Taxonomy" id="293382"/>
    <lineage>
        <taxon>Eukaryota</taxon>
        <taxon>Fungi</taxon>
        <taxon>Dikarya</taxon>
        <taxon>Ascomycota</taxon>
        <taxon>Pezizomycotina</taxon>
        <taxon>Eurotiomycetes</taxon>
        <taxon>Eurotiomycetidae</taxon>
        <taxon>Eurotiales</taxon>
        <taxon>Aspergillaceae</taxon>
        <taxon>Penicillium</taxon>
    </lineage>
</organism>
<keyword evidence="3" id="KW-1185">Reference proteome</keyword>
<comment type="caution">
    <text evidence="2">The sequence shown here is derived from an EMBL/GenBank/DDBJ whole genome shotgun (WGS) entry which is preliminary data.</text>
</comment>
<reference evidence="2" key="1">
    <citation type="submission" date="2015-06" db="EMBL/GenBank/DDBJ databases">
        <authorList>
            <person name="Nguyen H."/>
        </authorList>
    </citation>
    <scope>NUCLEOTIDE SEQUENCE</scope>
    <source>
        <strain evidence="2">DAOM 180753</strain>
    </source>
</reference>
<feature type="non-terminal residue" evidence="2">
    <location>
        <position position="48"/>
    </location>
</feature>
<dbReference type="EMBL" id="LACB01001131">
    <property type="protein sequence ID" value="KAJ9480729.1"/>
    <property type="molecule type" value="Genomic_DNA"/>
</dbReference>
<name>A0AAI9T5K4_PENTH</name>
<gene>
    <name evidence="2" type="ORF">VN97_g12800</name>
</gene>
<proteinExistence type="predicted"/>
<sequence>MDKSIQPTKWKISVALAHAAAKGSFRTNEETKTYNSEDSLVVTHPTTN</sequence>